<proteinExistence type="predicted"/>
<organism evidence="1">
    <name type="scientific">bioreactor metagenome</name>
    <dbReference type="NCBI Taxonomy" id="1076179"/>
    <lineage>
        <taxon>unclassified sequences</taxon>
        <taxon>metagenomes</taxon>
        <taxon>ecological metagenomes</taxon>
    </lineage>
</organism>
<dbReference type="EMBL" id="VSSQ01061428">
    <property type="protein sequence ID" value="MPN14762.1"/>
    <property type="molecule type" value="Genomic_DNA"/>
</dbReference>
<gene>
    <name evidence="1" type="ORF">SDC9_162091</name>
</gene>
<accession>A0A645FMH7</accession>
<dbReference type="AlphaFoldDB" id="A0A645FMH7"/>
<evidence type="ECO:0000313" key="1">
    <source>
        <dbReference type="EMBL" id="MPN14762.1"/>
    </source>
</evidence>
<reference evidence="1" key="1">
    <citation type="submission" date="2019-08" db="EMBL/GenBank/DDBJ databases">
        <authorList>
            <person name="Kucharzyk K."/>
            <person name="Murdoch R.W."/>
            <person name="Higgins S."/>
            <person name="Loffler F."/>
        </authorList>
    </citation>
    <scope>NUCLEOTIDE SEQUENCE</scope>
</reference>
<name>A0A645FMH7_9ZZZZ</name>
<protein>
    <submittedName>
        <fullName evidence="1">Uncharacterized protein</fullName>
    </submittedName>
</protein>
<sequence length="81" mass="9197">MHRVVDGQSVGDASARRIDVYTDVFGGIFRFQKEQLGHHHIGRGLCDLFSEYDDAVPQQPGVNIERTFAYAGMLDDDRNER</sequence>
<comment type="caution">
    <text evidence="1">The sequence shown here is derived from an EMBL/GenBank/DDBJ whole genome shotgun (WGS) entry which is preliminary data.</text>
</comment>